<dbReference type="AlphaFoldDB" id="A0A8C6ULC5"/>
<comment type="catalytic activity">
    <reaction evidence="4">
        <text>3'-iodothyronamine + iodide + A + H(+) = 3',5'-diiodothyronamine + AH2</text>
        <dbReference type="Rhea" id="RHEA:83803"/>
        <dbReference type="ChEBI" id="CHEBI:13193"/>
        <dbReference type="ChEBI" id="CHEBI:15378"/>
        <dbReference type="ChEBI" id="CHEBI:16382"/>
        <dbReference type="ChEBI" id="CHEBI:17499"/>
        <dbReference type="ChEBI" id="CHEBI:233339"/>
        <dbReference type="ChEBI" id="CHEBI:233342"/>
    </reaction>
    <physiologicalReaction direction="right-to-left" evidence="4">
        <dbReference type="Rhea" id="RHEA:83805"/>
    </physiologicalReaction>
</comment>
<keyword evidence="8" id="KW-0712">Selenocysteine</keyword>
<organism evidence="10 11">
    <name type="scientific">Neogobius melanostomus</name>
    <name type="common">round goby</name>
    <dbReference type="NCBI Taxonomy" id="47308"/>
    <lineage>
        <taxon>Eukaryota</taxon>
        <taxon>Metazoa</taxon>
        <taxon>Chordata</taxon>
        <taxon>Craniata</taxon>
        <taxon>Vertebrata</taxon>
        <taxon>Euteleostomi</taxon>
        <taxon>Actinopterygii</taxon>
        <taxon>Neopterygii</taxon>
        <taxon>Teleostei</taxon>
        <taxon>Neoteleostei</taxon>
        <taxon>Acanthomorphata</taxon>
        <taxon>Gobiaria</taxon>
        <taxon>Gobiiformes</taxon>
        <taxon>Gobioidei</taxon>
        <taxon>Gobiidae</taxon>
        <taxon>Benthophilinae</taxon>
        <taxon>Neogobiini</taxon>
        <taxon>Neogobius</taxon>
    </lineage>
</organism>
<evidence type="ECO:0000256" key="9">
    <source>
        <dbReference type="SAM" id="Phobius"/>
    </source>
</evidence>
<evidence type="ECO:0000256" key="7">
    <source>
        <dbReference type="ARBA" id="ARBA00093242"/>
    </source>
</evidence>
<keyword evidence="8" id="KW-0893">Thyroid hormones biosynthesis</keyword>
<reference evidence="10" key="1">
    <citation type="submission" date="2025-08" db="UniProtKB">
        <authorList>
            <consortium name="Ensembl"/>
        </authorList>
    </citation>
    <scope>IDENTIFICATION</scope>
</reference>
<dbReference type="PANTHER" id="PTHR11781">
    <property type="entry name" value="IODOTHYRONINE DEIODINASE"/>
    <property type="match status" value="1"/>
</dbReference>
<evidence type="ECO:0000256" key="1">
    <source>
        <dbReference type="ARBA" id="ARBA00093186"/>
    </source>
</evidence>
<keyword evidence="9" id="KW-0812">Transmembrane</keyword>
<dbReference type="Pfam" id="PF00837">
    <property type="entry name" value="T4_deiodinase"/>
    <property type="match status" value="1"/>
</dbReference>
<feature type="transmembrane region" description="Helical" evidence="9">
    <location>
        <begin position="15"/>
        <end position="39"/>
    </location>
</feature>
<comment type="catalytic activity">
    <reaction evidence="6">
        <text>3,3'-diiodothyronamine + iodide + A + H(+) = 3,3',5'-triiodothyronamine + AH2</text>
        <dbReference type="Rhea" id="RHEA:83795"/>
        <dbReference type="ChEBI" id="CHEBI:13193"/>
        <dbReference type="ChEBI" id="CHEBI:15378"/>
        <dbReference type="ChEBI" id="CHEBI:16382"/>
        <dbReference type="ChEBI" id="CHEBI:17499"/>
        <dbReference type="ChEBI" id="CHEBI:233341"/>
        <dbReference type="ChEBI" id="CHEBI:233343"/>
    </reaction>
    <physiologicalReaction direction="right-to-left" evidence="6">
        <dbReference type="Rhea" id="RHEA:83797"/>
    </physiologicalReaction>
</comment>
<sequence>MFVNEAVMFLQKLGVYLSTALLFCYLISLNVILRIVYLLSPKLFEKLLLTMGTPMTGNPNFRFEDWGLSFKSFSFIKAASAHMWLSMGQEAFKGGAAPDSPVVTLEGQMSSIFKFMKGLYNRPLVLSFGSCT</sequence>
<comment type="catalytic activity">
    <reaction evidence="1">
        <text>3-iodo-L-thyronine + iodide + A + H(+) = 3,3'-diiodo-L-thyronine + AH2</text>
        <dbReference type="Rhea" id="RHEA:83783"/>
        <dbReference type="ChEBI" id="CHEBI:13193"/>
        <dbReference type="ChEBI" id="CHEBI:15378"/>
        <dbReference type="ChEBI" id="CHEBI:16382"/>
        <dbReference type="ChEBI" id="CHEBI:17499"/>
        <dbReference type="ChEBI" id="CHEBI:176514"/>
        <dbReference type="ChEBI" id="CHEBI:232627"/>
    </reaction>
    <physiologicalReaction direction="right-to-left" evidence="1">
        <dbReference type="Rhea" id="RHEA:83785"/>
    </physiologicalReaction>
</comment>
<evidence type="ECO:0000256" key="4">
    <source>
        <dbReference type="ARBA" id="ARBA00093210"/>
    </source>
</evidence>
<dbReference type="Ensembl" id="ENSNMLT00000040150.1">
    <property type="protein sequence ID" value="ENSNMLP00000036018.1"/>
    <property type="gene ID" value="ENSNMLG00000022388.1"/>
</dbReference>
<reference evidence="10" key="2">
    <citation type="submission" date="2025-09" db="UniProtKB">
        <authorList>
            <consortium name="Ensembl"/>
        </authorList>
    </citation>
    <scope>IDENTIFICATION</scope>
</reference>
<dbReference type="GO" id="GO:0042446">
    <property type="term" value="P:hormone biosynthetic process"/>
    <property type="evidence" value="ECO:0007669"/>
    <property type="project" value="UniProtKB-KW"/>
</dbReference>
<evidence type="ECO:0000313" key="10">
    <source>
        <dbReference type="Ensembl" id="ENSNMLP00000036018.1"/>
    </source>
</evidence>
<comment type="function">
    <text evidence="8">Responsible for the deiodination of T4 (3,5,3',5'-tetraiodothyronine).</text>
</comment>
<dbReference type="Proteomes" id="UP000694523">
    <property type="component" value="Unplaced"/>
</dbReference>
<keyword evidence="8" id="KW-0560">Oxidoreductase</keyword>
<comment type="catalytic activity">
    <reaction evidence="2">
        <text>3,3',5'-triiodo-L-thyronine sulfate + iodide + A + H(+) = L-thyroxine sulfate + AH2</text>
        <dbReference type="Rhea" id="RHEA:83835"/>
        <dbReference type="ChEBI" id="CHEBI:13193"/>
        <dbReference type="ChEBI" id="CHEBI:15378"/>
        <dbReference type="ChEBI" id="CHEBI:16382"/>
        <dbReference type="ChEBI" id="CHEBI:17499"/>
        <dbReference type="ChEBI" id="CHEBI:176512"/>
        <dbReference type="ChEBI" id="CHEBI:176513"/>
    </reaction>
    <physiologicalReaction direction="right-to-left" evidence="2">
        <dbReference type="Rhea" id="RHEA:83837"/>
    </physiologicalReaction>
</comment>
<dbReference type="InterPro" id="IPR000643">
    <property type="entry name" value="Iodothyronine_deiodinase"/>
</dbReference>
<comment type="catalytic activity">
    <reaction evidence="5">
        <text>3,3'-diiodo-L-thyronine sulfate + iodide + A + H(+) = 3,3',5'-triiodo-L-thyronine sulfate + AH2</text>
        <dbReference type="Rhea" id="RHEA:83831"/>
        <dbReference type="ChEBI" id="CHEBI:13193"/>
        <dbReference type="ChEBI" id="CHEBI:15378"/>
        <dbReference type="ChEBI" id="CHEBI:16382"/>
        <dbReference type="ChEBI" id="CHEBI:17499"/>
        <dbReference type="ChEBI" id="CHEBI:176513"/>
        <dbReference type="ChEBI" id="CHEBI:176515"/>
    </reaction>
    <physiologicalReaction direction="right-to-left" evidence="5">
        <dbReference type="Rhea" id="RHEA:83833"/>
    </physiologicalReaction>
</comment>
<evidence type="ECO:0000313" key="11">
    <source>
        <dbReference type="Proteomes" id="UP000694523"/>
    </source>
</evidence>
<accession>A0A8C6ULC5</accession>
<dbReference type="GO" id="GO:0042404">
    <property type="term" value="P:thyroid hormone catabolic process"/>
    <property type="evidence" value="ECO:0007669"/>
    <property type="project" value="UniProtKB-ARBA"/>
</dbReference>
<keyword evidence="11" id="KW-1185">Reference proteome</keyword>
<protein>
    <recommendedName>
        <fullName evidence="8">Iodothyronine deiodinase</fullName>
    </recommendedName>
</protein>
<evidence type="ECO:0000256" key="3">
    <source>
        <dbReference type="ARBA" id="ARBA00093206"/>
    </source>
</evidence>
<comment type="similarity">
    <text evidence="8">Belongs to the iodothyronine deiodinase family.</text>
</comment>
<keyword evidence="9" id="KW-1133">Transmembrane helix</keyword>
<proteinExistence type="inferred from homology"/>
<dbReference type="GO" id="GO:0004800">
    <property type="term" value="F:thyroxine 5'-deiodinase activity"/>
    <property type="evidence" value="ECO:0007669"/>
    <property type="project" value="InterPro"/>
</dbReference>
<comment type="catalytic activity">
    <reaction evidence="3">
        <text>3,3'-diiodo-L-thyronine sulfate + iodide + A + H(+) = 3,3',5-triiodo-L-thyronine sulfate + AH2</text>
        <dbReference type="Rhea" id="RHEA:83751"/>
        <dbReference type="ChEBI" id="CHEBI:13193"/>
        <dbReference type="ChEBI" id="CHEBI:15378"/>
        <dbReference type="ChEBI" id="CHEBI:16382"/>
        <dbReference type="ChEBI" id="CHEBI:17499"/>
        <dbReference type="ChEBI" id="CHEBI:176511"/>
        <dbReference type="ChEBI" id="CHEBI:176515"/>
    </reaction>
    <physiologicalReaction direction="right-to-left" evidence="3">
        <dbReference type="Rhea" id="RHEA:83753"/>
    </physiologicalReaction>
</comment>
<evidence type="ECO:0000256" key="2">
    <source>
        <dbReference type="ARBA" id="ARBA00093202"/>
    </source>
</evidence>
<dbReference type="PANTHER" id="PTHR11781:SF22">
    <property type="entry name" value="TYPE I IODOTHYRONINE DEIODINASE"/>
    <property type="match status" value="1"/>
</dbReference>
<comment type="catalytic activity">
    <reaction evidence="7">
        <text>3-iodothyronamine + iodide + A + H(+) = 3,3'-diiodothyronamine + AH2</text>
        <dbReference type="Rhea" id="RHEA:83827"/>
        <dbReference type="ChEBI" id="CHEBI:13193"/>
        <dbReference type="ChEBI" id="CHEBI:15378"/>
        <dbReference type="ChEBI" id="CHEBI:16382"/>
        <dbReference type="ChEBI" id="CHEBI:17499"/>
        <dbReference type="ChEBI" id="CHEBI:231647"/>
        <dbReference type="ChEBI" id="CHEBI:233341"/>
    </reaction>
    <physiologicalReaction direction="right-to-left" evidence="7">
        <dbReference type="Rhea" id="RHEA:83829"/>
    </physiologicalReaction>
</comment>
<evidence type="ECO:0000256" key="5">
    <source>
        <dbReference type="ARBA" id="ARBA00093219"/>
    </source>
</evidence>
<name>A0A8C6ULC5_9GOBI</name>
<evidence type="ECO:0000256" key="8">
    <source>
        <dbReference type="RuleBase" id="RU000676"/>
    </source>
</evidence>
<keyword evidence="9" id="KW-0472">Membrane</keyword>
<evidence type="ECO:0000256" key="6">
    <source>
        <dbReference type="ARBA" id="ARBA00093236"/>
    </source>
</evidence>